<feature type="chain" id="PRO_5035967365" description="Defensin-like protein" evidence="9">
    <location>
        <begin position="25"/>
        <end position="266"/>
    </location>
</feature>
<evidence type="ECO:0000256" key="5">
    <source>
        <dbReference type="ARBA" id="ARBA00022577"/>
    </source>
</evidence>
<name>A0A8S9LDY2_BRACR</name>
<protein>
    <recommendedName>
        <fullName evidence="9">Defensin-like protein</fullName>
    </recommendedName>
</protein>
<evidence type="ECO:0000313" key="10">
    <source>
        <dbReference type="EMBL" id="KAF2603638.1"/>
    </source>
</evidence>
<dbReference type="EMBL" id="QGKY02000094">
    <property type="protein sequence ID" value="KAF2603638.1"/>
    <property type="molecule type" value="Genomic_DNA"/>
</dbReference>
<dbReference type="GO" id="GO:0005576">
    <property type="term" value="C:extracellular region"/>
    <property type="evidence" value="ECO:0007669"/>
    <property type="project" value="UniProtKB-SubCell"/>
</dbReference>
<accession>A0A8S9LDY2</accession>
<evidence type="ECO:0000256" key="2">
    <source>
        <dbReference type="ARBA" id="ARBA00006722"/>
    </source>
</evidence>
<evidence type="ECO:0000256" key="7">
    <source>
        <dbReference type="ARBA" id="ARBA00022821"/>
    </source>
</evidence>
<keyword evidence="6 9" id="KW-0732">Signal</keyword>
<evidence type="ECO:0000256" key="6">
    <source>
        <dbReference type="ARBA" id="ARBA00022729"/>
    </source>
</evidence>
<keyword evidence="5 9" id="KW-0295">Fungicide</keyword>
<dbReference type="GO" id="GO:0031640">
    <property type="term" value="P:killing of cells of another organism"/>
    <property type="evidence" value="ECO:0007669"/>
    <property type="project" value="UniProtKB-UniRule"/>
</dbReference>
<keyword evidence="4 9" id="KW-0929">Antimicrobial</keyword>
<dbReference type="PANTHER" id="PTHR36788">
    <property type="entry name" value="DEFENSIN-LIKE PROTEIN 183"/>
    <property type="match status" value="1"/>
</dbReference>
<reference evidence="10" key="1">
    <citation type="submission" date="2019-12" db="EMBL/GenBank/DDBJ databases">
        <title>Genome sequencing and annotation of Brassica cretica.</title>
        <authorList>
            <person name="Studholme D.J."/>
            <person name="Sarris P.F."/>
        </authorList>
    </citation>
    <scope>NUCLEOTIDE SEQUENCE</scope>
    <source>
        <strain evidence="10">PFS-102/07</strain>
        <tissue evidence="10">Leaf</tissue>
    </source>
</reference>
<dbReference type="InterPro" id="IPR039641">
    <property type="entry name" value="LCR"/>
</dbReference>
<keyword evidence="3 9" id="KW-0964">Secreted</keyword>
<feature type="signal peptide" evidence="9">
    <location>
        <begin position="1"/>
        <end position="24"/>
    </location>
</feature>
<evidence type="ECO:0000256" key="1">
    <source>
        <dbReference type="ARBA" id="ARBA00004613"/>
    </source>
</evidence>
<proteinExistence type="inferred from homology"/>
<sequence>MEKTISYVLFVTFFIMSALVMIEAQGNLCRDGLGTCEGCDQKCKTKHGPSSESSCDRSVGVALCTCFYQCTPPTPPSPPTRPTCNSGTTLCTEQCSDSCCDTNCAQSHDGGHGICNSIETHTSLLISPYQQPYRQLLGELTFLSGSSEGESISVSDFGPEKLSGAAEFFGRHVVLSYKKPVRIEASLFRRIYETTRKSDMKKELRVLMISVSCKVLSPKTFWDSLGVKCVCKKIRRKPKEQRFQELNEKNQIITGYVAFVEMSSNG</sequence>
<dbReference type="GO" id="GO:0050832">
    <property type="term" value="P:defense response to fungus"/>
    <property type="evidence" value="ECO:0007669"/>
    <property type="project" value="UniProtKB-UniRule"/>
</dbReference>
<evidence type="ECO:0000256" key="9">
    <source>
        <dbReference type="RuleBase" id="RU367109"/>
    </source>
</evidence>
<dbReference type="PANTHER" id="PTHR36788:SF7">
    <property type="entry name" value="DEFENSIN-LIKE PROTEIN"/>
    <property type="match status" value="1"/>
</dbReference>
<comment type="subcellular location">
    <subcellularLocation>
        <location evidence="1 9">Secreted</location>
    </subcellularLocation>
</comment>
<dbReference type="AlphaFoldDB" id="A0A8S9LDY2"/>
<comment type="similarity">
    <text evidence="2 9">Belongs to the DEFL family.</text>
</comment>
<keyword evidence="8" id="KW-1015">Disulfide bond</keyword>
<organism evidence="10">
    <name type="scientific">Brassica cretica</name>
    <name type="common">Mustard</name>
    <dbReference type="NCBI Taxonomy" id="69181"/>
    <lineage>
        <taxon>Eukaryota</taxon>
        <taxon>Viridiplantae</taxon>
        <taxon>Streptophyta</taxon>
        <taxon>Embryophyta</taxon>
        <taxon>Tracheophyta</taxon>
        <taxon>Spermatophyta</taxon>
        <taxon>Magnoliopsida</taxon>
        <taxon>eudicotyledons</taxon>
        <taxon>Gunneridae</taxon>
        <taxon>Pentapetalae</taxon>
        <taxon>rosids</taxon>
        <taxon>malvids</taxon>
        <taxon>Brassicales</taxon>
        <taxon>Brassicaceae</taxon>
        <taxon>Brassiceae</taxon>
        <taxon>Brassica</taxon>
    </lineage>
</organism>
<evidence type="ECO:0000256" key="8">
    <source>
        <dbReference type="ARBA" id="ARBA00023157"/>
    </source>
</evidence>
<comment type="caution">
    <text evidence="10">The sequence shown here is derived from an EMBL/GenBank/DDBJ whole genome shotgun (WGS) entry which is preliminary data.</text>
</comment>
<evidence type="ECO:0000256" key="3">
    <source>
        <dbReference type="ARBA" id="ARBA00022525"/>
    </source>
</evidence>
<evidence type="ECO:0000256" key="4">
    <source>
        <dbReference type="ARBA" id="ARBA00022529"/>
    </source>
</evidence>
<gene>
    <name evidence="10" type="ORF">F2Q70_00026292</name>
</gene>
<keyword evidence="7 9" id="KW-0611">Plant defense</keyword>